<dbReference type="PANTHER" id="PTHR43794:SF11">
    <property type="entry name" value="AMIDOHYDROLASE-RELATED DOMAIN-CONTAINING PROTEIN"/>
    <property type="match status" value="1"/>
</dbReference>
<organism evidence="3">
    <name type="scientific">Caldithrix abyssi</name>
    <dbReference type="NCBI Taxonomy" id="187145"/>
    <lineage>
        <taxon>Bacteria</taxon>
        <taxon>Pseudomonadati</taxon>
        <taxon>Calditrichota</taxon>
        <taxon>Calditrichia</taxon>
        <taxon>Calditrichales</taxon>
        <taxon>Calditrichaceae</taxon>
        <taxon>Caldithrix</taxon>
    </lineage>
</organism>
<dbReference type="InterPro" id="IPR011059">
    <property type="entry name" value="Metal-dep_hydrolase_composite"/>
</dbReference>
<dbReference type="SUPFAM" id="SSF51338">
    <property type="entry name" value="Composite domain of metallo-dependent hydrolases"/>
    <property type="match status" value="1"/>
</dbReference>
<dbReference type="EMBL" id="DROD01000422">
    <property type="protein sequence ID" value="HHJ52762.1"/>
    <property type="molecule type" value="Genomic_DNA"/>
</dbReference>
<dbReference type="InterPro" id="IPR006680">
    <property type="entry name" value="Amidohydro-rel"/>
</dbReference>
<comment type="caution">
    <text evidence="3">The sequence shown here is derived from an EMBL/GenBank/DDBJ whole genome shotgun (WGS) entry which is preliminary data.</text>
</comment>
<protein>
    <recommendedName>
        <fullName evidence="2">Amidohydrolase-related domain-containing protein</fullName>
    </recommendedName>
</protein>
<dbReference type="Proteomes" id="UP000886124">
    <property type="component" value="Unassembled WGS sequence"/>
</dbReference>
<feature type="domain" description="Amidohydrolase-related" evidence="2">
    <location>
        <begin position="66"/>
        <end position="336"/>
    </location>
</feature>
<evidence type="ECO:0000259" key="2">
    <source>
        <dbReference type="Pfam" id="PF01979"/>
    </source>
</evidence>
<dbReference type="AlphaFoldDB" id="A0A7V5PPA1"/>
<dbReference type="Gene3D" id="2.30.40.10">
    <property type="entry name" value="Urease, subunit C, domain 1"/>
    <property type="match status" value="1"/>
</dbReference>
<dbReference type="GO" id="GO:0016810">
    <property type="term" value="F:hydrolase activity, acting on carbon-nitrogen (but not peptide) bonds"/>
    <property type="evidence" value="ECO:0007669"/>
    <property type="project" value="InterPro"/>
</dbReference>
<gene>
    <name evidence="3" type="ORF">ENJ89_06165</name>
</gene>
<evidence type="ECO:0000256" key="1">
    <source>
        <dbReference type="ARBA" id="ARBA00022801"/>
    </source>
</evidence>
<dbReference type="Gene3D" id="3.20.20.140">
    <property type="entry name" value="Metal-dependent hydrolases"/>
    <property type="match status" value="1"/>
</dbReference>
<evidence type="ECO:0000313" key="3">
    <source>
        <dbReference type="EMBL" id="HHJ52762.1"/>
    </source>
</evidence>
<reference evidence="3" key="1">
    <citation type="journal article" date="2020" name="mSystems">
        <title>Genome- and Community-Level Interaction Insights into Carbon Utilization and Element Cycling Functions of Hydrothermarchaeota in Hydrothermal Sediment.</title>
        <authorList>
            <person name="Zhou Z."/>
            <person name="Liu Y."/>
            <person name="Xu W."/>
            <person name="Pan J."/>
            <person name="Luo Z.H."/>
            <person name="Li M."/>
        </authorList>
    </citation>
    <scope>NUCLEOTIDE SEQUENCE [LARGE SCALE GENOMIC DNA]</scope>
    <source>
        <strain evidence="3">HyVt-527</strain>
    </source>
</reference>
<name>A0A7V5PPA1_CALAY</name>
<proteinExistence type="predicted"/>
<feature type="non-terminal residue" evidence="3">
    <location>
        <position position="408"/>
    </location>
</feature>
<accession>A0A7V5PPA1</accession>
<dbReference type="Pfam" id="PF01979">
    <property type="entry name" value="Amidohydro_1"/>
    <property type="match status" value="1"/>
</dbReference>
<sequence>MVLQFKNAWICQATENAVQPVFGDLTVSDGRIADITVNPKGAPDTKIAEGWDVIDLKGRMVTIPNVNFHEHIYSRLAKGLPISGPMGNFVQILENLWWKLDRYLDEEMIAASARMAIRESLRNGVTYLFDHHASPGAVTGSLKIIADEMKKAGLRAALCFEVSDRNGDDIARASVRENIQFISEQTDQDIKGMMGLHALFTLSDETLQAIGESLPDLNTGIHVHVAEDKADVDVNREKYGLAIAERLQKFGLLNERSILVHGVHLGERDYRVITEAGAALAYNPDSNLNNAVGLPDYKSVPQTIPVLAGTDGMHANVARSLKQLFLLRRHQQNSFDDAFGWIIKIFFDQIRFVRRYFPDYPLLQKGERADFVVWDYQPPTPLNADNFWGHYIYGTLEAPVFSLVQNGH</sequence>
<dbReference type="PANTHER" id="PTHR43794">
    <property type="entry name" value="AMINOHYDROLASE SSNA-RELATED"/>
    <property type="match status" value="1"/>
</dbReference>
<dbReference type="InterPro" id="IPR032466">
    <property type="entry name" value="Metal_Hydrolase"/>
</dbReference>
<dbReference type="InterPro" id="IPR050287">
    <property type="entry name" value="MTA/SAH_deaminase"/>
</dbReference>
<dbReference type="SUPFAM" id="SSF51556">
    <property type="entry name" value="Metallo-dependent hydrolases"/>
    <property type="match status" value="1"/>
</dbReference>
<keyword evidence="1" id="KW-0378">Hydrolase</keyword>